<proteinExistence type="predicted"/>
<dbReference type="AlphaFoldDB" id="A0A081FXD8"/>
<feature type="domain" description="Response regulatory" evidence="2">
    <location>
        <begin position="9"/>
        <end position="129"/>
    </location>
</feature>
<evidence type="ECO:0000256" key="1">
    <source>
        <dbReference type="PROSITE-ProRule" id="PRU00169"/>
    </source>
</evidence>
<evidence type="ECO:0000313" key="4">
    <source>
        <dbReference type="Proteomes" id="UP000028252"/>
    </source>
</evidence>
<dbReference type="RefSeq" id="WP_036189122.1">
    <property type="nucleotide sequence ID" value="NZ_JMQN01000040.1"/>
</dbReference>
<name>A0A081FXD8_9GAMM</name>
<evidence type="ECO:0000313" key="3">
    <source>
        <dbReference type="EMBL" id="KEA63193.1"/>
    </source>
</evidence>
<gene>
    <name evidence="3" type="ORF">ADIMK_2717</name>
</gene>
<reference evidence="3 4" key="1">
    <citation type="submission" date="2014-04" db="EMBL/GenBank/DDBJ databases">
        <title>Marinobacterium kochiensis sp. nov., isolated from sediment sample collected from Kochi backwaters in Kerala, India.</title>
        <authorList>
            <person name="Singh A."/>
            <person name="Pinnaka A.K."/>
        </authorList>
    </citation>
    <scope>NUCLEOTIDE SEQUENCE [LARGE SCALE GENOMIC DNA]</scope>
    <source>
        <strain evidence="3 4">AK27</strain>
    </source>
</reference>
<comment type="caution">
    <text evidence="3">The sequence shown here is derived from an EMBL/GenBank/DDBJ whole genome shotgun (WGS) entry which is preliminary data.</text>
</comment>
<dbReference type="InterPro" id="IPR011006">
    <property type="entry name" value="CheY-like_superfamily"/>
</dbReference>
<organism evidence="3 4">
    <name type="scientific">Marinobacterium lacunae</name>
    <dbReference type="NCBI Taxonomy" id="1232683"/>
    <lineage>
        <taxon>Bacteria</taxon>
        <taxon>Pseudomonadati</taxon>
        <taxon>Pseudomonadota</taxon>
        <taxon>Gammaproteobacteria</taxon>
        <taxon>Oceanospirillales</taxon>
        <taxon>Oceanospirillaceae</taxon>
        <taxon>Marinobacterium</taxon>
    </lineage>
</organism>
<dbReference type="PROSITE" id="PS50110">
    <property type="entry name" value="RESPONSE_REGULATORY"/>
    <property type="match status" value="1"/>
</dbReference>
<accession>A0A081FXD8</accession>
<dbReference type="Gene3D" id="1.25.40.10">
    <property type="entry name" value="Tetratricopeptide repeat domain"/>
    <property type="match status" value="1"/>
</dbReference>
<dbReference type="Proteomes" id="UP000028252">
    <property type="component" value="Unassembled WGS sequence"/>
</dbReference>
<dbReference type="GO" id="GO:0000160">
    <property type="term" value="P:phosphorelay signal transduction system"/>
    <property type="evidence" value="ECO:0007669"/>
    <property type="project" value="InterPro"/>
</dbReference>
<dbReference type="SUPFAM" id="SSF48452">
    <property type="entry name" value="TPR-like"/>
    <property type="match status" value="1"/>
</dbReference>
<dbReference type="InterPro" id="IPR011990">
    <property type="entry name" value="TPR-like_helical_dom_sf"/>
</dbReference>
<evidence type="ECO:0000259" key="2">
    <source>
        <dbReference type="PROSITE" id="PS50110"/>
    </source>
</evidence>
<dbReference type="SUPFAM" id="SSF52172">
    <property type="entry name" value="CheY-like"/>
    <property type="match status" value="1"/>
</dbReference>
<comment type="caution">
    <text evidence="1">Lacks conserved residue(s) required for the propagation of feature annotation.</text>
</comment>
<dbReference type="PATRIC" id="fig|1232683.4.peg.2670"/>
<dbReference type="Gene3D" id="3.40.50.2300">
    <property type="match status" value="1"/>
</dbReference>
<dbReference type="EMBL" id="JMQN01000040">
    <property type="protein sequence ID" value="KEA63193.1"/>
    <property type="molecule type" value="Genomic_DNA"/>
</dbReference>
<dbReference type="eggNOG" id="COG0784">
    <property type="taxonomic scope" value="Bacteria"/>
</dbReference>
<dbReference type="OrthoDB" id="7298659at2"/>
<dbReference type="eggNOG" id="COG0457">
    <property type="taxonomic scope" value="Bacteria"/>
</dbReference>
<keyword evidence="4" id="KW-1185">Reference proteome</keyword>
<sequence>MEALFSGKSALILDKKLEDLQSLRSILGNLGFGEVLAASSVNMALSMLRELPVDFCFLCYDLGRDEKNGLQLMLELQAEGLRYHSGCYVLVVEPEKSDLLLGSPENAPDIYISKPYDRIRVGQQLEKVMRLKKNLGPVEQLLDDGKWEDALEECARLEEHYPGMKVYLQRLKGGVLLRNNEPQQAYELFGLLLHGRDQPWVRIGLAISAARCGWFNQAAEQLDKVIGDQQVCIEAFVWRARLHRVRGELEQAQNLLRQAVVLQPTVALLQGDLGDVAAMGGDVRLSVESFRAAIRYSRYSAFQHPDYYFGLVRVLLEQMQARGGSNADAEEEAVRMLERAQRDFLDMPVIHFRCRLLSSEVYRVVGDAQSGELAARDAFSLFQELTLDERLMWLDQLIEGVEGTSVHDEMSGLRQELTKQMAGLKWGRANLKGMTQFRHGELDPALDSFLDAYEQQEGNPGIGLNLVQTALEIIRRSSIPMLEQDLMALCDETLYALHYGALTPKQKQRYKGLYQRLAEIAGRMGRTAE</sequence>
<dbReference type="InterPro" id="IPR001789">
    <property type="entry name" value="Sig_transdc_resp-reg_receiver"/>
</dbReference>
<dbReference type="STRING" id="1232683.ADIMK_2717"/>
<protein>
    <submittedName>
        <fullName evidence="3">Response regulator VieB</fullName>
    </submittedName>
</protein>